<dbReference type="Pfam" id="PF04930">
    <property type="entry name" value="FUN14"/>
    <property type="match status" value="1"/>
</dbReference>
<name>A0A6U4A384_9STRA</name>
<gene>
    <name evidence="8" type="ORF">DBRI1063_LOCUS9217</name>
</gene>
<feature type="domain" description="EF-hand" evidence="7">
    <location>
        <begin position="99"/>
        <end position="134"/>
    </location>
</feature>
<feature type="compositionally biased region" description="Polar residues" evidence="6">
    <location>
        <begin position="9"/>
        <end position="24"/>
    </location>
</feature>
<dbReference type="GO" id="GO:0000422">
    <property type="term" value="P:autophagy of mitochondrion"/>
    <property type="evidence" value="ECO:0007669"/>
    <property type="project" value="TreeGrafter"/>
</dbReference>
<evidence type="ECO:0000256" key="2">
    <source>
        <dbReference type="ARBA" id="ARBA00009160"/>
    </source>
</evidence>
<dbReference type="SUPFAM" id="SSF47473">
    <property type="entry name" value="EF-hand"/>
    <property type="match status" value="1"/>
</dbReference>
<dbReference type="AlphaFoldDB" id="A0A6U4A384"/>
<evidence type="ECO:0000256" key="6">
    <source>
        <dbReference type="SAM" id="MobiDB-lite"/>
    </source>
</evidence>
<reference evidence="8" key="1">
    <citation type="submission" date="2021-01" db="EMBL/GenBank/DDBJ databases">
        <authorList>
            <person name="Corre E."/>
            <person name="Pelletier E."/>
            <person name="Niang G."/>
            <person name="Scheremetjew M."/>
            <person name="Finn R."/>
            <person name="Kale V."/>
            <person name="Holt S."/>
            <person name="Cochrane G."/>
            <person name="Meng A."/>
            <person name="Brown T."/>
            <person name="Cohen L."/>
        </authorList>
    </citation>
    <scope>NUCLEOTIDE SEQUENCE</scope>
    <source>
        <strain evidence="8">Pop2</strain>
    </source>
</reference>
<dbReference type="GO" id="GO:0005509">
    <property type="term" value="F:calcium ion binding"/>
    <property type="evidence" value="ECO:0007669"/>
    <property type="project" value="InterPro"/>
</dbReference>
<keyword evidence="5" id="KW-0472">Membrane</keyword>
<evidence type="ECO:0000259" key="7">
    <source>
        <dbReference type="PROSITE" id="PS50222"/>
    </source>
</evidence>
<evidence type="ECO:0000256" key="4">
    <source>
        <dbReference type="ARBA" id="ARBA00022989"/>
    </source>
</evidence>
<dbReference type="PROSITE" id="PS50222">
    <property type="entry name" value="EF_HAND_2"/>
    <property type="match status" value="1"/>
</dbReference>
<comment type="subcellular location">
    <subcellularLocation>
        <location evidence="1">Membrane</location>
    </subcellularLocation>
</comment>
<dbReference type="InterPro" id="IPR007014">
    <property type="entry name" value="FUN14"/>
</dbReference>
<dbReference type="EMBL" id="HBGN01014403">
    <property type="protein sequence ID" value="CAD9326569.1"/>
    <property type="molecule type" value="Transcribed_RNA"/>
</dbReference>
<dbReference type="GO" id="GO:0005741">
    <property type="term" value="C:mitochondrial outer membrane"/>
    <property type="evidence" value="ECO:0007669"/>
    <property type="project" value="TreeGrafter"/>
</dbReference>
<sequence length="156" mass="16556">MAARRQNDCEGQSSDPYDANSASPDTYHVLPKESPEEYDAVTGAIEKMKPAFSKIGFGGVVGYCSGIAAKKVGKAIAVLAGVAFIALQSAVYSGYIDVDWKKVEEDVVKKIDTDGDGKITGEDAINYWKKVKAMLTDKVPSAGGFSLGFLYGVSSN</sequence>
<evidence type="ECO:0000313" key="8">
    <source>
        <dbReference type="EMBL" id="CAD9326569.1"/>
    </source>
</evidence>
<comment type="similarity">
    <text evidence="2">Belongs to the FUN14 family.</text>
</comment>
<keyword evidence="3" id="KW-0812">Transmembrane</keyword>
<evidence type="ECO:0000256" key="1">
    <source>
        <dbReference type="ARBA" id="ARBA00004370"/>
    </source>
</evidence>
<accession>A0A6U4A384</accession>
<keyword evidence="4" id="KW-1133">Transmembrane helix</keyword>
<proteinExistence type="inferred from homology"/>
<dbReference type="InterPro" id="IPR011992">
    <property type="entry name" value="EF-hand-dom_pair"/>
</dbReference>
<evidence type="ECO:0000256" key="3">
    <source>
        <dbReference type="ARBA" id="ARBA00022692"/>
    </source>
</evidence>
<organism evidence="8">
    <name type="scientific">Ditylum brightwellii</name>
    <dbReference type="NCBI Taxonomy" id="49249"/>
    <lineage>
        <taxon>Eukaryota</taxon>
        <taxon>Sar</taxon>
        <taxon>Stramenopiles</taxon>
        <taxon>Ochrophyta</taxon>
        <taxon>Bacillariophyta</taxon>
        <taxon>Mediophyceae</taxon>
        <taxon>Lithodesmiophycidae</taxon>
        <taxon>Lithodesmiales</taxon>
        <taxon>Lithodesmiaceae</taxon>
        <taxon>Ditylum</taxon>
    </lineage>
</organism>
<dbReference type="InterPro" id="IPR002048">
    <property type="entry name" value="EF_hand_dom"/>
</dbReference>
<protein>
    <recommendedName>
        <fullName evidence="7">EF-hand domain-containing protein</fullName>
    </recommendedName>
</protein>
<dbReference type="PANTHER" id="PTHR21346:SF0">
    <property type="entry name" value="RE45833P"/>
    <property type="match status" value="1"/>
</dbReference>
<evidence type="ECO:0000256" key="5">
    <source>
        <dbReference type="ARBA" id="ARBA00023136"/>
    </source>
</evidence>
<feature type="region of interest" description="Disordered" evidence="6">
    <location>
        <begin position="1"/>
        <end position="32"/>
    </location>
</feature>
<dbReference type="PANTHER" id="PTHR21346">
    <property type="entry name" value="FUN14 DOMAIN CONTAINING"/>
    <property type="match status" value="1"/>
</dbReference>